<dbReference type="SUPFAM" id="SSF56801">
    <property type="entry name" value="Acetyl-CoA synthetase-like"/>
    <property type="match status" value="1"/>
</dbReference>
<dbReference type="Pfam" id="PF00550">
    <property type="entry name" value="PP-binding"/>
    <property type="match status" value="1"/>
</dbReference>
<dbReference type="Pfam" id="PF13193">
    <property type="entry name" value="AMP-binding_C"/>
    <property type="match status" value="1"/>
</dbReference>
<dbReference type="GO" id="GO:0044550">
    <property type="term" value="P:secondary metabolite biosynthetic process"/>
    <property type="evidence" value="ECO:0007669"/>
    <property type="project" value="TreeGrafter"/>
</dbReference>
<dbReference type="GO" id="GO:0005737">
    <property type="term" value="C:cytoplasm"/>
    <property type="evidence" value="ECO:0007669"/>
    <property type="project" value="TreeGrafter"/>
</dbReference>
<dbReference type="InterPro" id="IPR020845">
    <property type="entry name" value="AMP-binding_CS"/>
</dbReference>
<comment type="caution">
    <text evidence="4">The sequence shown here is derived from an EMBL/GenBank/DDBJ whole genome shotgun (WGS) entry which is preliminary data.</text>
</comment>
<dbReference type="Gene3D" id="3.30.300.30">
    <property type="match status" value="1"/>
</dbReference>
<name>A0A9W6QE89_9ACTN</name>
<dbReference type="PANTHER" id="PTHR45527:SF1">
    <property type="entry name" value="FATTY ACID SYNTHASE"/>
    <property type="match status" value="1"/>
</dbReference>
<dbReference type="Gene3D" id="1.10.1200.10">
    <property type="entry name" value="ACP-like"/>
    <property type="match status" value="1"/>
</dbReference>
<dbReference type="EMBL" id="BSSA01000023">
    <property type="protein sequence ID" value="GLW73268.1"/>
    <property type="molecule type" value="Genomic_DNA"/>
</dbReference>
<dbReference type="Pfam" id="PF00501">
    <property type="entry name" value="AMP-binding"/>
    <property type="match status" value="1"/>
</dbReference>
<sequence length="625" mass="67173">MTTDLTAGASAAATDLTAAGPDHPHRIDALLLERWDRSPELPALVSGATTVTMGELRDRVLAAAAALRGHGVRPGDRVVVYHERSVEFVVAMLAVVFAGAAHAAVDVGEPPARTLRTVEDCAPRAVLTGRLLRGRLAGLPAGVPVLTEDDLAAWPAARVAAGGSADDPAVVLYTSGSTGRPKASLISHRALVSRLLALQETHRMDERDRMVHHTACSFDMYLSETYWPMLAGAAVVIAEPGRQRDPDHLAALIREHRITTFYCVVSLLDLFLLTRDPAERYDGLRQVLTGGEPLAPELVRRFHARSTASLTNLYGPSECTVYCTAWVCPRDPDPEQVLIGSAIRDTELWILDEHGAPVPDGEPGELWIGGAGLALGYLDRPELTAERFVESPPVRPGGRLYRSGDLVRARPDGNLEFLGRVDSQVKVRGIRIELGEIEATALRVPGVRRAAVVAHGSGGDRRLAGYLEPAGDADREALVARVRTALRTWLPTYMVPADLTVVDGLPLTPNGKLDRLLLERRAAERAAEQRAAGREAAPPAPTDGPAGLEQVVAQEWCRALGLSGVGPEDDFFELGGDSFKVVGVVEALRARLSLEIPLTALLLEPTVAAFAAELRRLTEDQETAR</sequence>
<proteinExistence type="predicted"/>
<dbReference type="InterPro" id="IPR000873">
    <property type="entry name" value="AMP-dep_synth/lig_dom"/>
</dbReference>
<keyword evidence="2" id="KW-0597">Phosphoprotein</keyword>
<organism evidence="4 5">
    <name type="scientific">Kitasatospora phosalacinea</name>
    <dbReference type="NCBI Taxonomy" id="2065"/>
    <lineage>
        <taxon>Bacteria</taxon>
        <taxon>Bacillati</taxon>
        <taxon>Actinomycetota</taxon>
        <taxon>Actinomycetes</taxon>
        <taxon>Kitasatosporales</taxon>
        <taxon>Streptomycetaceae</taxon>
        <taxon>Kitasatospora</taxon>
    </lineage>
</organism>
<dbReference type="InterPro" id="IPR025110">
    <property type="entry name" value="AMP-bd_C"/>
</dbReference>
<evidence type="ECO:0000256" key="2">
    <source>
        <dbReference type="ARBA" id="ARBA00022553"/>
    </source>
</evidence>
<dbReference type="InterPro" id="IPR020806">
    <property type="entry name" value="PKS_PP-bd"/>
</dbReference>
<dbReference type="InterPro" id="IPR036736">
    <property type="entry name" value="ACP-like_sf"/>
</dbReference>
<feature type="domain" description="Carrier" evidence="3">
    <location>
        <begin position="543"/>
        <end position="618"/>
    </location>
</feature>
<dbReference type="PROSITE" id="PS50075">
    <property type="entry name" value="CARRIER"/>
    <property type="match status" value="1"/>
</dbReference>
<evidence type="ECO:0000313" key="5">
    <source>
        <dbReference type="Proteomes" id="UP001165041"/>
    </source>
</evidence>
<dbReference type="RefSeq" id="WP_285738913.1">
    <property type="nucleotide sequence ID" value="NZ_BSSA01000023.1"/>
</dbReference>
<dbReference type="AlphaFoldDB" id="A0A9W6QE89"/>
<protein>
    <recommendedName>
        <fullName evidence="3">Carrier domain-containing protein</fullName>
    </recommendedName>
</protein>
<evidence type="ECO:0000256" key="1">
    <source>
        <dbReference type="ARBA" id="ARBA00022450"/>
    </source>
</evidence>
<dbReference type="NCBIfam" id="TIGR01733">
    <property type="entry name" value="AA-adenyl-dom"/>
    <property type="match status" value="1"/>
</dbReference>
<dbReference type="InterPro" id="IPR009081">
    <property type="entry name" value="PP-bd_ACP"/>
</dbReference>
<dbReference type="PROSITE" id="PS00455">
    <property type="entry name" value="AMP_BINDING"/>
    <property type="match status" value="1"/>
</dbReference>
<dbReference type="CDD" id="cd05930">
    <property type="entry name" value="A_NRPS"/>
    <property type="match status" value="1"/>
</dbReference>
<dbReference type="InterPro" id="IPR045851">
    <property type="entry name" value="AMP-bd_C_sf"/>
</dbReference>
<evidence type="ECO:0000259" key="3">
    <source>
        <dbReference type="PROSITE" id="PS50075"/>
    </source>
</evidence>
<dbReference type="Gene3D" id="3.40.50.12780">
    <property type="entry name" value="N-terminal domain of ligase-like"/>
    <property type="match status" value="1"/>
</dbReference>
<dbReference type="GO" id="GO:0031177">
    <property type="term" value="F:phosphopantetheine binding"/>
    <property type="evidence" value="ECO:0007669"/>
    <property type="project" value="InterPro"/>
</dbReference>
<accession>A0A9W6QE89</accession>
<keyword evidence="1" id="KW-0596">Phosphopantetheine</keyword>
<reference evidence="4" key="1">
    <citation type="submission" date="2023-02" db="EMBL/GenBank/DDBJ databases">
        <title>Kitasatospora phosalacinea NBRC 14627.</title>
        <authorList>
            <person name="Ichikawa N."/>
            <person name="Sato H."/>
            <person name="Tonouchi N."/>
        </authorList>
    </citation>
    <scope>NUCLEOTIDE SEQUENCE</scope>
    <source>
        <strain evidence="4">NBRC 14627</strain>
    </source>
</reference>
<dbReference type="GO" id="GO:0017000">
    <property type="term" value="P:antibiotic biosynthetic process"/>
    <property type="evidence" value="ECO:0007669"/>
    <property type="project" value="UniProtKB-ARBA"/>
</dbReference>
<evidence type="ECO:0000313" key="4">
    <source>
        <dbReference type="EMBL" id="GLW73268.1"/>
    </source>
</evidence>
<gene>
    <name evidence="4" type="ORF">Kpho02_55670</name>
</gene>
<dbReference type="SMART" id="SM00823">
    <property type="entry name" value="PKS_PP"/>
    <property type="match status" value="1"/>
</dbReference>
<dbReference type="Proteomes" id="UP001165041">
    <property type="component" value="Unassembled WGS sequence"/>
</dbReference>
<dbReference type="SUPFAM" id="SSF47336">
    <property type="entry name" value="ACP-like"/>
    <property type="match status" value="1"/>
</dbReference>
<dbReference type="InterPro" id="IPR010071">
    <property type="entry name" value="AA_adenyl_dom"/>
</dbReference>
<dbReference type="PANTHER" id="PTHR45527">
    <property type="entry name" value="NONRIBOSOMAL PEPTIDE SYNTHETASE"/>
    <property type="match status" value="1"/>
</dbReference>
<dbReference type="InterPro" id="IPR042099">
    <property type="entry name" value="ANL_N_sf"/>
</dbReference>
<dbReference type="GO" id="GO:0043041">
    <property type="term" value="P:amino acid activation for nonribosomal peptide biosynthetic process"/>
    <property type="evidence" value="ECO:0007669"/>
    <property type="project" value="TreeGrafter"/>
</dbReference>